<dbReference type="InterPro" id="IPR005749">
    <property type="entry name" value="Ribosomal_uL15_bac-type"/>
</dbReference>
<proteinExistence type="inferred from homology"/>
<dbReference type="Pfam" id="PF00828">
    <property type="entry name" value="Ribosomal_L27A"/>
    <property type="match status" value="1"/>
</dbReference>
<evidence type="ECO:0000256" key="3">
    <source>
        <dbReference type="ARBA" id="ARBA00023274"/>
    </source>
</evidence>
<comment type="caution">
    <text evidence="6">The sequence shown here is derived from an EMBL/GenBank/DDBJ whole genome shotgun (WGS) entry which is preliminary data.</text>
</comment>
<dbReference type="InterPro" id="IPR021131">
    <property type="entry name" value="Ribosomal_uL15/eL18"/>
</dbReference>
<dbReference type="HAMAP" id="MF_01341">
    <property type="entry name" value="Ribosomal_uL15"/>
    <property type="match status" value="1"/>
</dbReference>
<keyword evidence="3" id="KW-0687">Ribonucleoprotein</keyword>
<dbReference type="SUPFAM" id="SSF52080">
    <property type="entry name" value="Ribosomal proteins L15p and L18e"/>
    <property type="match status" value="1"/>
</dbReference>
<feature type="compositionally biased region" description="Gly residues" evidence="4">
    <location>
        <begin position="63"/>
        <end position="75"/>
    </location>
</feature>
<dbReference type="AlphaFoldDB" id="A0A9P4IW81"/>
<organism evidence="6 7">
    <name type="scientific">Myriangium duriaei CBS 260.36</name>
    <dbReference type="NCBI Taxonomy" id="1168546"/>
    <lineage>
        <taxon>Eukaryota</taxon>
        <taxon>Fungi</taxon>
        <taxon>Dikarya</taxon>
        <taxon>Ascomycota</taxon>
        <taxon>Pezizomycotina</taxon>
        <taxon>Dothideomycetes</taxon>
        <taxon>Dothideomycetidae</taxon>
        <taxon>Myriangiales</taxon>
        <taxon>Myriangiaceae</taxon>
        <taxon>Myriangium</taxon>
    </lineage>
</organism>
<sequence length="317" mass="34116">MPPLPRLLRPSWLSASSNPHTSTSAILTPVLTYFQQCRHASILSSLSDVPAAYNKRIRRGRGPASGKGKQAGRGAKGQKKRGKVAPGFEGGQTPISVVHGPRGFINVHTQEMTPLNLSRVQRWIADGRLDASKPISILELLRSGCISGVKDGIKLLAKSDLETGAFATPIQIVVSRASAAAIDAVEKAGGQVVTRYYSASSLGRVRRGEVHPFYSLQSRALGPIGTAAVADVEGGTTDAVALEEGKRSEMEKYRYRLADATSRRDIEYYQDGARRGYLSHLVPEGHGPNLFFRGQGTAAGKKKTARKGQAKADNLMW</sequence>
<dbReference type="GO" id="GO:0003735">
    <property type="term" value="F:structural constituent of ribosome"/>
    <property type="evidence" value="ECO:0007669"/>
    <property type="project" value="InterPro"/>
</dbReference>
<feature type="domain" description="Large ribosomal subunit protein uL15/eL18" evidence="5">
    <location>
        <begin position="114"/>
        <end position="193"/>
    </location>
</feature>
<dbReference type="PANTHER" id="PTHR12934:SF11">
    <property type="entry name" value="LARGE RIBOSOMAL SUBUNIT PROTEIN UL15M"/>
    <property type="match status" value="1"/>
</dbReference>
<dbReference type="Proteomes" id="UP000799439">
    <property type="component" value="Unassembled WGS sequence"/>
</dbReference>
<dbReference type="Gene3D" id="3.100.10.10">
    <property type="match status" value="1"/>
</dbReference>
<evidence type="ECO:0000256" key="4">
    <source>
        <dbReference type="SAM" id="MobiDB-lite"/>
    </source>
</evidence>
<name>A0A9P4IW81_9PEZI</name>
<accession>A0A9P4IW81</accession>
<evidence type="ECO:0000256" key="2">
    <source>
        <dbReference type="ARBA" id="ARBA00022980"/>
    </source>
</evidence>
<keyword evidence="7" id="KW-1185">Reference proteome</keyword>
<protein>
    <submittedName>
        <fullName evidence="6">Ribosomal protein L15</fullName>
    </submittedName>
</protein>
<dbReference type="GO" id="GO:0005762">
    <property type="term" value="C:mitochondrial large ribosomal subunit"/>
    <property type="evidence" value="ECO:0007669"/>
    <property type="project" value="TreeGrafter"/>
</dbReference>
<evidence type="ECO:0000259" key="5">
    <source>
        <dbReference type="Pfam" id="PF00828"/>
    </source>
</evidence>
<comment type="similarity">
    <text evidence="1">Belongs to the universal ribosomal protein uL15 family.</text>
</comment>
<evidence type="ECO:0000313" key="6">
    <source>
        <dbReference type="EMBL" id="KAF2147888.1"/>
    </source>
</evidence>
<gene>
    <name evidence="6" type="ORF">K461DRAFT_283480</name>
</gene>
<dbReference type="OrthoDB" id="361383at2759"/>
<dbReference type="InterPro" id="IPR030878">
    <property type="entry name" value="Ribosomal_uL15"/>
</dbReference>
<dbReference type="EMBL" id="ML996095">
    <property type="protein sequence ID" value="KAF2147888.1"/>
    <property type="molecule type" value="Genomic_DNA"/>
</dbReference>
<dbReference type="GO" id="GO:0006412">
    <property type="term" value="P:translation"/>
    <property type="evidence" value="ECO:0007669"/>
    <property type="project" value="InterPro"/>
</dbReference>
<dbReference type="NCBIfam" id="TIGR01071">
    <property type="entry name" value="rplO_bact"/>
    <property type="match status" value="1"/>
</dbReference>
<keyword evidence="2 6" id="KW-0689">Ribosomal protein</keyword>
<reference evidence="6" key="1">
    <citation type="journal article" date="2020" name="Stud. Mycol.">
        <title>101 Dothideomycetes genomes: a test case for predicting lifestyles and emergence of pathogens.</title>
        <authorList>
            <person name="Haridas S."/>
            <person name="Albert R."/>
            <person name="Binder M."/>
            <person name="Bloem J."/>
            <person name="Labutti K."/>
            <person name="Salamov A."/>
            <person name="Andreopoulos B."/>
            <person name="Baker S."/>
            <person name="Barry K."/>
            <person name="Bills G."/>
            <person name="Bluhm B."/>
            <person name="Cannon C."/>
            <person name="Castanera R."/>
            <person name="Culley D."/>
            <person name="Daum C."/>
            <person name="Ezra D."/>
            <person name="Gonzalez J."/>
            <person name="Henrissat B."/>
            <person name="Kuo A."/>
            <person name="Liang C."/>
            <person name="Lipzen A."/>
            <person name="Lutzoni F."/>
            <person name="Magnuson J."/>
            <person name="Mondo S."/>
            <person name="Nolan M."/>
            <person name="Ohm R."/>
            <person name="Pangilinan J."/>
            <person name="Park H.-J."/>
            <person name="Ramirez L."/>
            <person name="Alfaro M."/>
            <person name="Sun H."/>
            <person name="Tritt A."/>
            <person name="Yoshinaga Y."/>
            <person name="Zwiers L.-H."/>
            <person name="Turgeon B."/>
            <person name="Goodwin S."/>
            <person name="Spatafora J."/>
            <person name="Crous P."/>
            <person name="Grigoriev I."/>
        </authorList>
    </citation>
    <scope>NUCLEOTIDE SEQUENCE</scope>
    <source>
        <strain evidence="6">CBS 260.36</strain>
    </source>
</reference>
<evidence type="ECO:0000313" key="7">
    <source>
        <dbReference type="Proteomes" id="UP000799439"/>
    </source>
</evidence>
<feature type="region of interest" description="Disordered" evidence="4">
    <location>
        <begin position="1"/>
        <end position="20"/>
    </location>
</feature>
<evidence type="ECO:0000256" key="1">
    <source>
        <dbReference type="ARBA" id="ARBA00007320"/>
    </source>
</evidence>
<feature type="compositionally biased region" description="Low complexity" evidence="4">
    <location>
        <begin position="1"/>
        <end position="17"/>
    </location>
</feature>
<dbReference type="PANTHER" id="PTHR12934">
    <property type="entry name" value="50S RIBOSOMAL PROTEIN L15"/>
    <property type="match status" value="1"/>
</dbReference>
<dbReference type="InterPro" id="IPR036227">
    <property type="entry name" value="Ribosomal_uL15/eL18_sf"/>
</dbReference>
<feature type="compositionally biased region" description="Basic residues" evidence="4">
    <location>
        <begin position="300"/>
        <end position="309"/>
    </location>
</feature>
<feature type="region of interest" description="Disordered" evidence="4">
    <location>
        <begin position="57"/>
        <end position="92"/>
    </location>
</feature>
<feature type="region of interest" description="Disordered" evidence="4">
    <location>
        <begin position="297"/>
        <end position="317"/>
    </location>
</feature>